<dbReference type="EMBL" id="AUXT01000183">
    <property type="protein sequence ID" value="KZN44881.1"/>
    <property type="molecule type" value="Genomic_DNA"/>
</dbReference>
<evidence type="ECO:0000313" key="1">
    <source>
        <dbReference type="EMBL" id="KZN44881.1"/>
    </source>
</evidence>
<dbReference type="AlphaFoldDB" id="A0A167A171"/>
<dbReference type="PATRIC" id="fig|1365253.3.peg.3646"/>
<dbReference type="Gene3D" id="2.60.120.10">
    <property type="entry name" value="Jelly Rolls"/>
    <property type="match status" value="1"/>
</dbReference>
<reference evidence="1 2" key="1">
    <citation type="submission" date="2013-07" db="EMBL/GenBank/DDBJ databases">
        <title>Comparative Genomic and Metabolomic Analysis of Twelve Strains of Pseudoalteromonas luteoviolacea.</title>
        <authorList>
            <person name="Vynne N.G."/>
            <person name="Mansson M."/>
            <person name="Gram L."/>
        </authorList>
    </citation>
    <scope>NUCLEOTIDE SEQUENCE [LARGE SCALE GENOMIC DNA]</scope>
    <source>
        <strain evidence="1 2">NCIMB 1942</strain>
    </source>
</reference>
<organism evidence="1 2">
    <name type="scientific">Pseudoalteromonas luteoviolacea NCIMB 1942</name>
    <dbReference type="NCBI Taxonomy" id="1365253"/>
    <lineage>
        <taxon>Bacteria</taxon>
        <taxon>Pseudomonadati</taxon>
        <taxon>Pseudomonadota</taxon>
        <taxon>Gammaproteobacteria</taxon>
        <taxon>Alteromonadales</taxon>
        <taxon>Pseudoalteromonadaceae</taxon>
        <taxon>Pseudoalteromonas</taxon>
    </lineage>
</organism>
<comment type="caution">
    <text evidence="1">The sequence shown here is derived from an EMBL/GenBank/DDBJ whole genome shotgun (WGS) entry which is preliminary data.</text>
</comment>
<sequence>MIEHSIPVDDDEWASACKIFDIKHIKKGTMVHHAGEVFSEIWFVKSGLARSYFSDMNGTEHTWQLYFRGKSKHGLNHFMDDSVSFYEKSGSMLHFEILEDSVFYVTSLEALDKFISQDKKWAFLASKWIHNTYYSATYKRVLSLMSETAAQRYERLLDEYPFIFKQVKSYHIASYLGVAPQTLSKLKNESR</sequence>
<proteinExistence type="predicted"/>
<gene>
    <name evidence="1" type="ORF">N482_02480</name>
</gene>
<accession>A0A167A171</accession>
<dbReference type="InterPro" id="IPR018490">
    <property type="entry name" value="cNMP-bd_dom_sf"/>
</dbReference>
<dbReference type="SUPFAM" id="SSF51206">
    <property type="entry name" value="cAMP-binding domain-like"/>
    <property type="match status" value="1"/>
</dbReference>
<dbReference type="InterPro" id="IPR014710">
    <property type="entry name" value="RmlC-like_jellyroll"/>
</dbReference>
<protein>
    <submittedName>
        <fullName evidence="1">Crp/Fnr family transcription regulator</fullName>
    </submittedName>
</protein>
<name>A0A167A171_9GAMM</name>
<dbReference type="Proteomes" id="UP000076587">
    <property type="component" value="Unassembled WGS sequence"/>
</dbReference>
<evidence type="ECO:0000313" key="2">
    <source>
        <dbReference type="Proteomes" id="UP000076587"/>
    </source>
</evidence>